<reference evidence="1" key="1">
    <citation type="submission" date="2020-02" db="EMBL/GenBank/DDBJ databases">
        <title>Unexpected conservation and global transmission of agrobacterial virulence plasmids.</title>
        <authorList>
            <person name="Weisberg A.J."/>
            <person name="Davis E.W. II"/>
            <person name="Tabima J.R."/>
            <person name="Belcher M.S."/>
            <person name="Miller M."/>
            <person name="Kuo C.-H."/>
            <person name="Loper J.E."/>
            <person name="Grunwald N.J."/>
            <person name="Putnam M.L."/>
            <person name="Chang J.H."/>
        </authorList>
    </citation>
    <scope>NUCLEOTIDE SEQUENCE</scope>
    <source>
        <strain evidence="1">Q15/94</strain>
    </source>
</reference>
<dbReference type="EMBL" id="CP049216">
    <property type="protein sequence ID" value="QTG12381.1"/>
    <property type="molecule type" value="Genomic_DNA"/>
</dbReference>
<organism evidence="1 2">
    <name type="scientific">Agrobacterium tumefaciens</name>
    <dbReference type="NCBI Taxonomy" id="358"/>
    <lineage>
        <taxon>Bacteria</taxon>
        <taxon>Pseudomonadati</taxon>
        <taxon>Pseudomonadota</taxon>
        <taxon>Alphaproteobacteria</taxon>
        <taxon>Hyphomicrobiales</taxon>
        <taxon>Rhizobiaceae</taxon>
        <taxon>Rhizobium/Agrobacterium group</taxon>
        <taxon>Agrobacterium</taxon>
        <taxon>Agrobacterium tumefaciens complex</taxon>
    </lineage>
</organism>
<dbReference type="AlphaFoldDB" id="A0AAJ4N0G7"/>
<protein>
    <submittedName>
        <fullName evidence="1">Uncharacterized protein</fullName>
    </submittedName>
</protein>
<proteinExistence type="predicted"/>
<dbReference type="RefSeq" id="WP_333721853.1">
    <property type="nucleotide sequence ID" value="NZ_CP049216.1"/>
</dbReference>
<name>A0AAJ4N0G7_AGRTU</name>
<evidence type="ECO:0000313" key="2">
    <source>
        <dbReference type="Proteomes" id="UP000663946"/>
    </source>
</evidence>
<evidence type="ECO:0000313" key="1">
    <source>
        <dbReference type="EMBL" id="QTG12381.1"/>
    </source>
</evidence>
<sequence length="93" mass="10084">MTKTSTNTQPDEPWTADRLLDLMESLPALPSDPLNGATTLYVHPSRVSDADRINEAADGRLHIQQSTHASPKVIAGFKGEDCVVIIGTEKKDV</sequence>
<accession>A0AAJ4N0G7</accession>
<dbReference type="Proteomes" id="UP000663946">
    <property type="component" value="Chromosome 1"/>
</dbReference>
<gene>
    <name evidence="1" type="ORF">G6M86_03600</name>
</gene>